<keyword evidence="2" id="KW-1185">Reference proteome</keyword>
<dbReference type="KEGG" id="moz:MoryE10_11300"/>
<evidence type="ECO:0000313" key="2">
    <source>
        <dbReference type="Proteomes" id="UP000824988"/>
    </source>
</evidence>
<organism evidence="1 2">
    <name type="scientific">Methylogaea oryzae</name>
    <dbReference type="NCBI Taxonomy" id="1295382"/>
    <lineage>
        <taxon>Bacteria</taxon>
        <taxon>Pseudomonadati</taxon>
        <taxon>Pseudomonadota</taxon>
        <taxon>Gammaproteobacteria</taxon>
        <taxon>Methylococcales</taxon>
        <taxon>Methylococcaceae</taxon>
        <taxon>Methylogaea</taxon>
    </lineage>
</organism>
<dbReference type="Proteomes" id="UP000824988">
    <property type="component" value="Chromosome"/>
</dbReference>
<name>A0A8D4VNL5_9GAMM</name>
<evidence type="ECO:0008006" key="3">
    <source>
        <dbReference type="Google" id="ProtNLM"/>
    </source>
</evidence>
<dbReference type="EMBL" id="AP019782">
    <property type="protein sequence ID" value="BBL70524.1"/>
    <property type="molecule type" value="Genomic_DNA"/>
</dbReference>
<accession>A0A8D4VNL5</accession>
<evidence type="ECO:0000313" key="1">
    <source>
        <dbReference type="EMBL" id="BBL70524.1"/>
    </source>
</evidence>
<gene>
    <name evidence="1" type="ORF">MoryE10_11300</name>
</gene>
<reference evidence="1" key="1">
    <citation type="submission" date="2019-06" db="EMBL/GenBank/DDBJ databases">
        <title>Complete genome sequence of Methylogaea oryzae strain JCM16910.</title>
        <authorList>
            <person name="Asakawa S."/>
        </authorList>
    </citation>
    <scope>NUCLEOTIDE SEQUENCE</scope>
    <source>
        <strain evidence="1">E10</strain>
    </source>
</reference>
<dbReference type="AlphaFoldDB" id="A0A8D4VNL5"/>
<protein>
    <recommendedName>
        <fullName evidence="3">Tetratricopeptide repeat protein</fullName>
    </recommendedName>
</protein>
<proteinExistence type="predicted"/>
<sequence>MGGPTAVQAVHRFDVILPELAQLVDGAIEAKFKGKHAPALELIRTLALLLDLRADPHWLSTIWQVAAQTVGIDLRSRNILLNNAGMADAYIGNWVAARQSLLAAVDGCNEDNDISGAAMACGNIALIELDRGDIAAAEGWILNAQRVLDEASNNLYEQSDRNVVVEVLTTRGNLANHLGRLHVARGQHSEALRHFGIHLAIAESLESRRAIGVALGRTAWANLVSGKVQDYTAILLERYMAISVSTFNPRGVANAHHWLGQFWVFESNSQSALQNFDKEFNLRVHLRDRLGMIQSLCWLCVLHRALGHPDEHEVVSRRLRSEAAGIELGLCDSAMVQIALAKSTQAIDADAVIKAQAAGAAFCSAAALKRR</sequence>